<dbReference type="InterPro" id="IPR015927">
    <property type="entry name" value="Peptidase_S24_S26A/B/C"/>
</dbReference>
<dbReference type="CDD" id="cd06462">
    <property type="entry name" value="Peptidase_S24_S26"/>
    <property type="match status" value="1"/>
</dbReference>
<dbReference type="OrthoDB" id="796548at2"/>
<dbReference type="SUPFAM" id="SSF51306">
    <property type="entry name" value="LexA/Signal peptidase"/>
    <property type="match status" value="1"/>
</dbReference>
<accession>A0A4Y8L5E7</accession>
<dbReference type="EMBL" id="SOML01000003">
    <property type="protein sequence ID" value="TFD97481.1"/>
    <property type="molecule type" value="Genomic_DNA"/>
</dbReference>
<dbReference type="GO" id="GO:0003677">
    <property type="term" value="F:DNA binding"/>
    <property type="evidence" value="ECO:0007669"/>
    <property type="project" value="UniProtKB-KW"/>
</dbReference>
<protein>
    <recommendedName>
        <fullName evidence="4">Peptidase S24/S26A/S26B/S26C domain-containing protein</fullName>
    </recommendedName>
</protein>
<keyword evidence="1" id="KW-0805">Transcription regulation</keyword>
<dbReference type="AlphaFoldDB" id="A0A4Y8L5E7"/>
<keyword evidence="3" id="KW-0804">Transcription</keyword>
<proteinExistence type="predicted"/>
<name>A0A4Y8L5E7_9BACT</name>
<keyword evidence="6" id="KW-1185">Reference proteome</keyword>
<dbReference type="RefSeq" id="WP_134435950.1">
    <property type="nucleotide sequence ID" value="NZ_SOML01000003.1"/>
</dbReference>
<evidence type="ECO:0000313" key="6">
    <source>
        <dbReference type="Proteomes" id="UP000297861"/>
    </source>
</evidence>
<dbReference type="Proteomes" id="UP000297861">
    <property type="component" value="Unassembled WGS sequence"/>
</dbReference>
<sequence>MKFTIKERILKYIEYKGIEKARFEKETGLSNGFIDKVGETIRSTSIDKIRNKHQDLNIDWLLSGNGTMINQKSGFIHSEEQQIPNDGTYRLVPMINSDAVGGMHKMNDISVTDPEYIIKYIPFVDATADDVCIRVTSDSMIPTCPPGCVVQIREVYNWKEYFGYGNLFVLQLKDGRRIIKEVTKYEDNPKDYVLCISHNRTVPAEELPKNFIVSVWKVIKVLTDRGW</sequence>
<dbReference type="PANTHER" id="PTHR40661">
    <property type="match status" value="1"/>
</dbReference>
<dbReference type="InterPro" id="IPR036286">
    <property type="entry name" value="LexA/Signal_pep-like_sf"/>
</dbReference>
<evidence type="ECO:0000259" key="4">
    <source>
        <dbReference type="Pfam" id="PF00717"/>
    </source>
</evidence>
<evidence type="ECO:0000313" key="5">
    <source>
        <dbReference type="EMBL" id="TFD97481.1"/>
    </source>
</evidence>
<evidence type="ECO:0000256" key="1">
    <source>
        <dbReference type="ARBA" id="ARBA00023015"/>
    </source>
</evidence>
<dbReference type="PANTHER" id="PTHR40661:SF1">
    <property type="entry name" value="HTH CRO_C1-TYPE DOMAIN-CONTAINING PROTEIN"/>
    <property type="match status" value="1"/>
</dbReference>
<dbReference type="Gene3D" id="2.10.109.10">
    <property type="entry name" value="Umud Fragment, subunit A"/>
    <property type="match status" value="1"/>
</dbReference>
<organism evidence="5 6">
    <name type="scientific">Dysgonomonas capnocytophagoides</name>
    <dbReference type="NCBI Taxonomy" id="45254"/>
    <lineage>
        <taxon>Bacteria</taxon>
        <taxon>Pseudomonadati</taxon>
        <taxon>Bacteroidota</taxon>
        <taxon>Bacteroidia</taxon>
        <taxon>Bacteroidales</taxon>
        <taxon>Dysgonomonadaceae</taxon>
        <taxon>Dysgonomonas</taxon>
    </lineage>
</organism>
<evidence type="ECO:0000256" key="2">
    <source>
        <dbReference type="ARBA" id="ARBA00023125"/>
    </source>
</evidence>
<comment type="caution">
    <text evidence="5">The sequence shown here is derived from an EMBL/GenBank/DDBJ whole genome shotgun (WGS) entry which is preliminary data.</text>
</comment>
<keyword evidence="2" id="KW-0238">DNA-binding</keyword>
<dbReference type="Pfam" id="PF00717">
    <property type="entry name" value="Peptidase_S24"/>
    <property type="match status" value="1"/>
</dbReference>
<gene>
    <name evidence="5" type="ORF">E2605_07385</name>
</gene>
<evidence type="ECO:0000256" key="3">
    <source>
        <dbReference type="ARBA" id="ARBA00023163"/>
    </source>
</evidence>
<reference evidence="5 6" key="1">
    <citation type="submission" date="2019-03" db="EMBL/GenBank/DDBJ databases">
        <title>San Antonio Military Medical Center submission to MRSN (WRAIR), pending publication.</title>
        <authorList>
            <person name="Blyth D.M."/>
            <person name="Mccarthy S.L."/>
            <person name="Schall S.E."/>
            <person name="Stam J.A."/>
            <person name="Ong A.C."/>
            <person name="Mcgann P.T."/>
        </authorList>
    </citation>
    <scope>NUCLEOTIDE SEQUENCE [LARGE SCALE GENOMIC DNA]</scope>
    <source>
        <strain evidence="5 6">MRSN571793</strain>
    </source>
</reference>
<feature type="domain" description="Peptidase S24/S26A/S26B/S26C" evidence="4">
    <location>
        <begin position="123"/>
        <end position="209"/>
    </location>
</feature>